<name>A0A166V2Z8_9HYPO</name>
<protein>
    <submittedName>
        <fullName evidence="2">Uncharacterized protein</fullName>
    </submittedName>
</protein>
<accession>A0A166V2Z8</accession>
<feature type="signal peptide" evidence="1">
    <location>
        <begin position="1"/>
        <end position="15"/>
    </location>
</feature>
<proteinExistence type="predicted"/>
<dbReference type="STRING" id="1081109.A0A166V2Z8"/>
<dbReference type="AlphaFoldDB" id="A0A166V2Z8"/>
<sequence length="162" mass="16787">MRAAVAAILLPFVAASALLDPRNGHCGGDNCARQVTGTRDGLSPASSRRTDCSSFMKTTVIPDVTTVIVTVTIDLGQEPAAPAKTKAINNHNHNNSKRGVEVRAATTIQAPSVVPAYAPACDNASRYSSACACWGITPVVSTAPAPTTTLTVTTTSDFCQEL</sequence>
<evidence type="ECO:0000313" key="3">
    <source>
        <dbReference type="Proteomes" id="UP000078544"/>
    </source>
</evidence>
<keyword evidence="3" id="KW-1185">Reference proteome</keyword>
<evidence type="ECO:0000256" key="1">
    <source>
        <dbReference type="SAM" id="SignalP"/>
    </source>
</evidence>
<organism evidence="2 3">
    <name type="scientific">Moelleriella libera RCEF 2490</name>
    <dbReference type="NCBI Taxonomy" id="1081109"/>
    <lineage>
        <taxon>Eukaryota</taxon>
        <taxon>Fungi</taxon>
        <taxon>Dikarya</taxon>
        <taxon>Ascomycota</taxon>
        <taxon>Pezizomycotina</taxon>
        <taxon>Sordariomycetes</taxon>
        <taxon>Hypocreomycetidae</taxon>
        <taxon>Hypocreales</taxon>
        <taxon>Clavicipitaceae</taxon>
        <taxon>Moelleriella</taxon>
    </lineage>
</organism>
<reference evidence="2 3" key="1">
    <citation type="journal article" date="2016" name="Genome Biol. Evol.">
        <title>Divergent and convergent evolution of fungal pathogenicity.</title>
        <authorList>
            <person name="Shang Y."/>
            <person name="Xiao G."/>
            <person name="Zheng P."/>
            <person name="Cen K."/>
            <person name="Zhan S."/>
            <person name="Wang C."/>
        </authorList>
    </citation>
    <scope>NUCLEOTIDE SEQUENCE [LARGE SCALE GENOMIC DNA]</scope>
    <source>
        <strain evidence="2 3">RCEF 2490</strain>
    </source>
</reference>
<evidence type="ECO:0000313" key="2">
    <source>
        <dbReference type="EMBL" id="OAA33219.1"/>
    </source>
</evidence>
<dbReference type="OrthoDB" id="5596743at2759"/>
<keyword evidence="1" id="KW-0732">Signal</keyword>
<dbReference type="EMBL" id="AZGY01000001">
    <property type="protein sequence ID" value="OAA33219.1"/>
    <property type="molecule type" value="Genomic_DNA"/>
</dbReference>
<gene>
    <name evidence="2" type="ORF">AAL_00684</name>
</gene>
<comment type="caution">
    <text evidence="2">The sequence shown here is derived from an EMBL/GenBank/DDBJ whole genome shotgun (WGS) entry which is preliminary data.</text>
</comment>
<feature type="chain" id="PRO_5012113675" evidence="1">
    <location>
        <begin position="16"/>
        <end position="162"/>
    </location>
</feature>
<dbReference type="Proteomes" id="UP000078544">
    <property type="component" value="Unassembled WGS sequence"/>
</dbReference>